<dbReference type="SUPFAM" id="SSF53807">
    <property type="entry name" value="Helical backbone' metal receptor"/>
    <property type="match status" value="1"/>
</dbReference>
<dbReference type="PANTHER" id="PTHR30535:SF34">
    <property type="entry name" value="MOLYBDATE-BINDING PROTEIN MOLA"/>
    <property type="match status" value="1"/>
</dbReference>
<accession>A0AAW8AM11</accession>
<protein>
    <recommendedName>
        <fullName evidence="3">ABC transporter substrate-binding protein</fullName>
    </recommendedName>
</protein>
<proteinExistence type="predicted"/>
<feature type="non-terminal residue" evidence="1">
    <location>
        <position position="1"/>
    </location>
</feature>
<dbReference type="AlphaFoldDB" id="A0AAW8AM11"/>
<dbReference type="Gene3D" id="3.40.50.1980">
    <property type="entry name" value="Nitrogenase molybdenum iron protein domain"/>
    <property type="match status" value="1"/>
</dbReference>
<dbReference type="Proteomes" id="UP001244490">
    <property type="component" value="Unassembled WGS sequence"/>
</dbReference>
<sequence length="86" mass="9701">WLDEIKERVATAPEEDRTKVYFEMATWPEGYSTCSEGSFGLHECIVTAGGINIFGDHNQSFFDVDPEAVMIRNPDVILNYGYGDYA</sequence>
<name>A0AAW8AM11_KLEPN</name>
<evidence type="ECO:0000313" key="1">
    <source>
        <dbReference type="EMBL" id="MDP0971445.1"/>
    </source>
</evidence>
<feature type="non-terminal residue" evidence="1">
    <location>
        <position position="86"/>
    </location>
</feature>
<dbReference type="EMBL" id="JAUUIA010000760">
    <property type="protein sequence ID" value="MDP0971445.1"/>
    <property type="molecule type" value="Genomic_DNA"/>
</dbReference>
<dbReference type="PANTHER" id="PTHR30535">
    <property type="entry name" value="VITAMIN B12-BINDING PROTEIN"/>
    <property type="match status" value="1"/>
</dbReference>
<evidence type="ECO:0008006" key="3">
    <source>
        <dbReference type="Google" id="ProtNLM"/>
    </source>
</evidence>
<dbReference type="InterPro" id="IPR050902">
    <property type="entry name" value="ABC_Transporter_SBP"/>
</dbReference>
<comment type="caution">
    <text evidence="1">The sequence shown here is derived from an EMBL/GenBank/DDBJ whole genome shotgun (WGS) entry which is preliminary data.</text>
</comment>
<reference evidence="1" key="1">
    <citation type="submission" date="2023-07" db="EMBL/GenBank/DDBJ databases">
        <authorList>
            <person name="Peng Z."/>
        </authorList>
    </citation>
    <scope>NUCLEOTIDE SEQUENCE</scope>
    <source>
        <strain evidence="1">KP219</strain>
    </source>
</reference>
<organism evidence="1 2">
    <name type="scientific">Klebsiella pneumoniae</name>
    <dbReference type="NCBI Taxonomy" id="573"/>
    <lineage>
        <taxon>Bacteria</taxon>
        <taxon>Pseudomonadati</taxon>
        <taxon>Pseudomonadota</taxon>
        <taxon>Gammaproteobacteria</taxon>
        <taxon>Enterobacterales</taxon>
        <taxon>Enterobacteriaceae</taxon>
        <taxon>Klebsiella/Raoultella group</taxon>
        <taxon>Klebsiella</taxon>
        <taxon>Klebsiella pneumoniae complex</taxon>
    </lineage>
</organism>
<evidence type="ECO:0000313" key="2">
    <source>
        <dbReference type="Proteomes" id="UP001244490"/>
    </source>
</evidence>
<gene>
    <name evidence="1" type="ORF">Q6294_31370</name>
</gene>